<dbReference type="GeneTree" id="ENSGT01110000267168"/>
<feature type="transmembrane region" description="Helical" evidence="9">
    <location>
        <begin position="283"/>
        <end position="306"/>
    </location>
</feature>
<dbReference type="Gene3D" id="1.20.1070.10">
    <property type="entry name" value="Rhodopsin 7-helix transmembrane proteins"/>
    <property type="match status" value="1"/>
</dbReference>
<dbReference type="PROSITE" id="PS50262">
    <property type="entry name" value="G_PROTEIN_RECEP_F1_2"/>
    <property type="match status" value="1"/>
</dbReference>
<evidence type="ECO:0000256" key="5">
    <source>
        <dbReference type="ARBA" id="ARBA00023040"/>
    </source>
</evidence>
<accession>A0A4W4HS30</accession>
<dbReference type="OMA" id="IVHAQPH"/>
<dbReference type="Proteomes" id="UP000314983">
    <property type="component" value="Chromosome 19"/>
</dbReference>
<evidence type="ECO:0000256" key="9">
    <source>
        <dbReference type="SAM" id="Phobius"/>
    </source>
</evidence>
<feature type="transmembrane region" description="Helical" evidence="9">
    <location>
        <begin position="204"/>
        <end position="228"/>
    </location>
</feature>
<dbReference type="GO" id="GO:0016493">
    <property type="term" value="F:C-C chemokine receptor activity"/>
    <property type="evidence" value="ECO:0007669"/>
    <property type="project" value="TreeGrafter"/>
</dbReference>
<dbReference type="PRINTS" id="PR00237">
    <property type="entry name" value="GPCRRHODOPSN"/>
</dbReference>
<keyword evidence="3 9" id="KW-0812">Transmembrane</keyword>
<dbReference type="GO" id="GO:0060326">
    <property type="term" value="P:cell chemotaxis"/>
    <property type="evidence" value="ECO:0007669"/>
    <property type="project" value="TreeGrafter"/>
</dbReference>
<evidence type="ECO:0000256" key="1">
    <source>
        <dbReference type="ARBA" id="ARBA00004651"/>
    </source>
</evidence>
<dbReference type="InterPro" id="IPR000276">
    <property type="entry name" value="GPCR_Rhodpsn"/>
</dbReference>
<evidence type="ECO:0000313" key="12">
    <source>
        <dbReference type="Proteomes" id="UP000314983"/>
    </source>
</evidence>
<evidence type="ECO:0000256" key="6">
    <source>
        <dbReference type="ARBA" id="ARBA00023136"/>
    </source>
</evidence>
<keyword evidence="6 9" id="KW-0472">Membrane</keyword>
<sequence>MDVLHPASFNDSYDYSYEDYYNMESEKEYRPCEKHEVRTFSQAFLPAFFSITCVLSFISNLTLITIFIKSKSLRKVFPLNMVTADLLFTLTLPFWAVYAHGEWIFGPHMCKAVTVFYMVGLFSSNLFVGCLTLQKYVCVARVCVGRLSACRKNTLACAAVWLLSILAATPHLSFVEAHEFQGQRICSYNFMHTHGWRIYMRFQMIILGFCGPFLILLFSSCAIFRIMARRTSLPKRSRTLKLVMGFTILFFALWFPYSVVNLLHALQELHIISECVISLHLDLAIQSTECIAFTHVCLNPLAYLLLNQKIWRKLQGKYTTSNYLISVSDSSDDGFSQKDTLELKGLQRFSSPDLDSSCTEQQGHVLPHIT</sequence>
<name>A0A4W4HS30_ELEEL</name>
<dbReference type="InterPro" id="IPR000355">
    <property type="entry name" value="Chemokine_rcpt"/>
</dbReference>
<keyword evidence="4 9" id="KW-1133">Transmembrane helix</keyword>
<dbReference type="GO" id="GO:0007204">
    <property type="term" value="P:positive regulation of cytosolic calcium ion concentration"/>
    <property type="evidence" value="ECO:0007669"/>
    <property type="project" value="TreeGrafter"/>
</dbReference>
<dbReference type="AlphaFoldDB" id="A0A4W4HS30"/>
<dbReference type="PANTHER" id="PTHR10489:SF942">
    <property type="entry name" value="ATYPICAL CHEMOKINE RECEPTOR 2"/>
    <property type="match status" value="1"/>
</dbReference>
<evidence type="ECO:0000256" key="7">
    <source>
        <dbReference type="ARBA" id="ARBA00023170"/>
    </source>
</evidence>
<feature type="transmembrane region" description="Helical" evidence="9">
    <location>
        <begin position="240"/>
        <end position="263"/>
    </location>
</feature>
<dbReference type="GO" id="GO:0019722">
    <property type="term" value="P:calcium-mediated signaling"/>
    <property type="evidence" value="ECO:0007669"/>
    <property type="project" value="TreeGrafter"/>
</dbReference>
<reference evidence="11" key="3">
    <citation type="submission" date="2020-05" db="EMBL/GenBank/DDBJ databases">
        <title>Electrophorus electricus (electric eel) genome, fEleEle1, primary haplotype.</title>
        <authorList>
            <person name="Myers G."/>
            <person name="Meyer A."/>
            <person name="Fedrigo O."/>
            <person name="Formenti G."/>
            <person name="Rhie A."/>
            <person name="Tracey A."/>
            <person name="Sims Y."/>
            <person name="Jarvis E.D."/>
        </authorList>
    </citation>
    <scope>NUCLEOTIDE SEQUENCE [LARGE SCALE GENOMIC DNA]</scope>
</reference>
<feature type="transmembrane region" description="Helical" evidence="9">
    <location>
        <begin position="112"/>
        <end position="133"/>
    </location>
</feature>
<protein>
    <recommendedName>
        <fullName evidence="10">G-protein coupled receptors family 1 profile domain-containing protein</fullName>
    </recommendedName>
</protein>
<dbReference type="InterPro" id="IPR017452">
    <property type="entry name" value="GPCR_Rhodpsn_7TM"/>
</dbReference>
<dbReference type="Ensembl" id="ENSEEET00000051998.2">
    <property type="protein sequence ID" value="ENSEEEP00000051441.2"/>
    <property type="gene ID" value="ENSEEEG00000024145.2"/>
</dbReference>
<feature type="domain" description="G-protein coupled receptors family 1 profile" evidence="10">
    <location>
        <begin position="49"/>
        <end position="303"/>
    </location>
</feature>
<evidence type="ECO:0000259" key="10">
    <source>
        <dbReference type="PROSITE" id="PS50262"/>
    </source>
</evidence>
<dbReference type="GO" id="GO:0006955">
    <property type="term" value="P:immune response"/>
    <property type="evidence" value="ECO:0007669"/>
    <property type="project" value="TreeGrafter"/>
</dbReference>
<feature type="transmembrane region" description="Helical" evidence="9">
    <location>
        <begin position="43"/>
        <end position="67"/>
    </location>
</feature>
<dbReference type="PRINTS" id="PR00657">
    <property type="entry name" value="CCCHEMOKINER"/>
</dbReference>
<feature type="transmembrane region" description="Helical" evidence="9">
    <location>
        <begin position="154"/>
        <end position="174"/>
    </location>
</feature>
<gene>
    <name evidence="11" type="primary">ACKR2</name>
</gene>
<keyword evidence="5" id="KW-0297">G-protein coupled receptor</keyword>
<reference evidence="12" key="2">
    <citation type="journal article" date="2017" name="Sci. Adv.">
        <title>A tail of two voltages: Proteomic comparison of the three electric organs of the electric eel.</title>
        <authorList>
            <person name="Traeger L.L."/>
            <person name="Sabat G."/>
            <person name="Barrett-Wilt G.A."/>
            <person name="Wells G.B."/>
            <person name="Sussman M.R."/>
        </authorList>
    </citation>
    <scope>NUCLEOTIDE SEQUENCE [LARGE SCALE GENOMIC DNA]</scope>
</reference>
<reference evidence="12" key="1">
    <citation type="journal article" date="2014" name="Science">
        <title>Nonhuman genetics. Genomic basis for the convergent evolution of electric organs.</title>
        <authorList>
            <person name="Gallant J.R."/>
            <person name="Traeger L.L."/>
            <person name="Volkening J.D."/>
            <person name="Moffett H."/>
            <person name="Chen P.H."/>
            <person name="Novina C.D."/>
            <person name="Phillips G.N.Jr."/>
            <person name="Anand R."/>
            <person name="Wells G.B."/>
            <person name="Pinch M."/>
            <person name="Guth R."/>
            <person name="Unguez G.A."/>
            <person name="Albert J.S."/>
            <person name="Zakon H.H."/>
            <person name="Samanta M.P."/>
            <person name="Sussman M.R."/>
        </authorList>
    </citation>
    <scope>NUCLEOTIDE SEQUENCE [LARGE SCALE GENOMIC DNA]</scope>
</reference>
<evidence type="ECO:0000256" key="8">
    <source>
        <dbReference type="ARBA" id="ARBA00023224"/>
    </source>
</evidence>
<keyword evidence="7" id="KW-0675">Receptor</keyword>
<evidence type="ECO:0000313" key="11">
    <source>
        <dbReference type="Ensembl" id="ENSEEEP00000051441.2"/>
    </source>
</evidence>
<proteinExistence type="predicted"/>
<keyword evidence="8" id="KW-0807">Transducer</keyword>
<dbReference type="InterPro" id="IPR050119">
    <property type="entry name" value="CCR1-9-like"/>
</dbReference>
<dbReference type="SUPFAM" id="SSF81321">
    <property type="entry name" value="Family A G protein-coupled receptor-like"/>
    <property type="match status" value="1"/>
</dbReference>
<keyword evidence="2" id="KW-1003">Cell membrane</keyword>
<reference evidence="11" key="4">
    <citation type="submission" date="2025-08" db="UniProtKB">
        <authorList>
            <consortium name="Ensembl"/>
        </authorList>
    </citation>
    <scope>IDENTIFICATION</scope>
</reference>
<evidence type="ECO:0000256" key="3">
    <source>
        <dbReference type="ARBA" id="ARBA00022692"/>
    </source>
</evidence>
<comment type="subcellular location">
    <subcellularLocation>
        <location evidence="1">Cell membrane</location>
        <topology evidence="1">Multi-pass membrane protein</topology>
    </subcellularLocation>
</comment>
<organism evidence="11 12">
    <name type="scientific">Electrophorus electricus</name>
    <name type="common">Electric eel</name>
    <name type="synonym">Gymnotus electricus</name>
    <dbReference type="NCBI Taxonomy" id="8005"/>
    <lineage>
        <taxon>Eukaryota</taxon>
        <taxon>Metazoa</taxon>
        <taxon>Chordata</taxon>
        <taxon>Craniata</taxon>
        <taxon>Vertebrata</taxon>
        <taxon>Euteleostomi</taxon>
        <taxon>Actinopterygii</taxon>
        <taxon>Neopterygii</taxon>
        <taxon>Teleostei</taxon>
        <taxon>Ostariophysi</taxon>
        <taxon>Gymnotiformes</taxon>
        <taxon>Gymnotoidei</taxon>
        <taxon>Gymnotidae</taxon>
        <taxon>Electrophorus</taxon>
    </lineage>
</organism>
<dbReference type="GO" id="GO:0009897">
    <property type="term" value="C:external side of plasma membrane"/>
    <property type="evidence" value="ECO:0007669"/>
    <property type="project" value="TreeGrafter"/>
</dbReference>
<evidence type="ECO:0000256" key="4">
    <source>
        <dbReference type="ARBA" id="ARBA00022989"/>
    </source>
</evidence>
<dbReference type="Pfam" id="PF00001">
    <property type="entry name" value="7tm_1"/>
    <property type="match status" value="1"/>
</dbReference>
<dbReference type="GO" id="GO:0019957">
    <property type="term" value="F:C-C chemokine binding"/>
    <property type="evidence" value="ECO:0007669"/>
    <property type="project" value="TreeGrafter"/>
</dbReference>
<dbReference type="STRING" id="8005.ENSEEEP00000051441"/>
<evidence type="ECO:0000256" key="2">
    <source>
        <dbReference type="ARBA" id="ARBA00022475"/>
    </source>
</evidence>
<feature type="transmembrane region" description="Helical" evidence="9">
    <location>
        <begin position="79"/>
        <end position="100"/>
    </location>
</feature>
<dbReference type="PANTHER" id="PTHR10489">
    <property type="entry name" value="CELL ADHESION MOLECULE"/>
    <property type="match status" value="1"/>
</dbReference>
<keyword evidence="12" id="KW-1185">Reference proteome</keyword>
<reference evidence="11" key="5">
    <citation type="submission" date="2025-09" db="UniProtKB">
        <authorList>
            <consortium name="Ensembl"/>
        </authorList>
    </citation>
    <scope>IDENTIFICATION</scope>
</reference>